<keyword evidence="3" id="KW-1133">Transmembrane helix</keyword>
<accession>A0ABX1X9R8</accession>
<dbReference type="EMBL" id="WHNY01000041">
    <property type="protein sequence ID" value="NOU65185.1"/>
    <property type="molecule type" value="Genomic_DNA"/>
</dbReference>
<feature type="transmembrane region" description="Helical" evidence="3">
    <location>
        <begin position="38"/>
        <end position="61"/>
    </location>
</feature>
<evidence type="ECO:0000256" key="1">
    <source>
        <dbReference type="ARBA" id="ARBA00004370"/>
    </source>
</evidence>
<dbReference type="GO" id="GO:0016746">
    <property type="term" value="F:acyltransferase activity"/>
    <property type="evidence" value="ECO:0007669"/>
    <property type="project" value="UniProtKB-KW"/>
</dbReference>
<keyword evidence="5" id="KW-0012">Acyltransferase</keyword>
<evidence type="ECO:0000256" key="3">
    <source>
        <dbReference type="SAM" id="Phobius"/>
    </source>
</evidence>
<proteinExistence type="inferred from homology"/>
<feature type="transmembrane region" description="Helical" evidence="3">
    <location>
        <begin position="286"/>
        <end position="303"/>
    </location>
</feature>
<evidence type="ECO:0000259" key="4">
    <source>
        <dbReference type="Pfam" id="PF01757"/>
    </source>
</evidence>
<name>A0ABX1X9R8_9BACL</name>
<evidence type="ECO:0000313" key="6">
    <source>
        <dbReference type="Proteomes" id="UP000653578"/>
    </source>
</evidence>
<feature type="transmembrane region" description="Helical" evidence="3">
    <location>
        <begin position="198"/>
        <end position="217"/>
    </location>
</feature>
<comment type="subcellular location">
    <subcellularLocation>
        <location evidence="1">Membrane</location>
    </subcellularLocation>
</comment>
<feature type="transmembrane region" description="Helical" evidence="3">
    <location>
        <begin position="229"/>
        <end position="250"/>
    </location>
</feature>
<feature type="transmembrane region" description="Helical" evidence="3">
    <location>
        <begin position="323"/>
        <end position="341"/>
    </location>
</feature>
<keyword evidence="5" id="KW-0808">Transferase</keyword>
<comment type="similarity">
    <text evidence="2">Belongs to the acyltransferase 3 family.</text>
</comment>
<gene>
    <name evidence="5" type="ORF">GC096_14190</name>
</gene>
<evidence type="ECO:0000313" key="5">
    <source>
        <dbReference type="EMBL" id="NOU65185.1"/>
    </source>
</evidence>
<dbReference type="RefSeq" id="WP_171631067.1">
    <property type="nucleotide sequence ID" value="NZ_WHNY01000041.1"/>
</dbReference>
<dbReference type="InterPro" id="IPR002656">
    <property type="entry name" value="Acyl_transf_3_dom"/>
</dbReference>
<dbReference type="Proteomes" id="UP000653578">
    <property type="component" value="Unassembled WGS sequence"/>
</dbReference>
<keyword evidence="6" id="KW-1185">Reference proteome</keyword>
<feature type="transmembrane region" description="Helical" evidence="3">
    <location>
        <begin position="256"/>
        <end position="274"/>
    </location>
</feature>
<dbReference type="Pfam" id="PF01757">
    <property type="entry name" value="Acyl_transf_3"/>
    <property type="match status" value="1"/>
</dbReference>
<feature type="transmembrane region" description="Helical" evidence="3">
    <location>
        <begin position="81"/>
        <end position="98"/>
    </location>
</feature>
<sequence length="364" mass="42137">MRRYYPGITIFKLVGCLLVLFAHLVINRYMVSLPNHQLRFISLPLGVIVTCFYVVAGFLAYKGWTNASDSHHYIKRYVNRILMMYVPFCLLFMFEFIAPELFRGGFSFANLGLQAKILTAAVILNGPSVQLWFIPPLIFSLCVCYWLVEKRGVRFALLAGMIGFLMSLLISGSLRSLMVDHLESYLSGGSILVYIKLFVYRYLGLGFTFVLIGVLLARYEEEFNRAKVWPILGAALVVSALEFVYLWRYIEWNMEYKITLSIIPNTILVFYGILRVKSQIIQKYHSFINLFSIVTFCGHILFMRLNLLLLNWEITELSNLQNIVYVASTGIECILVSIVLYKWKSIFSSMTFNRFKRMSRSTER</sequence>
<keyword evidence="3" id="KW-0472">Membrane</keyword>
<feature type="transmembrane region" description="Helical" evidence="3">
    <location>
        <begin position="6"/>
        <end position="26"/>
    </location>
</feature>
<evidence type="ECO:0000256" key="2">
    <source>
        <dbReference type="ARBA" id="ARBA00007400"/>
    </source>
</evidence>
<comment type="caution">
    <text evidence="5">The sequence shown here is derived from an EMBL/GenBank/DDBJ whole genome shotgun (WGS) entry which is preliminary data.</text>
</comment>
<feature type="transmembrane region" description="Helical" evidence="3">
    <location>
        <begin position="155"/>
        <end position="178"/>
    </location>
</feature>
<feature type="domain" description="Acyltransferase 3" evidence="4">
    <location>
        <begin position="7"/>
        <end position="341"/>
    </location>
</feature>
<protein>
    <submittedName>
        <fullName evidence="5">Acyltransferase family protein</fullName>
    </submittedName>
</protein>
<reference evidence="5 6" key="1">
    <citation type="submission" date="2019-10" db="EMBL/GenBank/DDBJ databases">
        <title>Description of Paenibacillus humi sp. nov.</title>
        <authorList>
            <person name="Carlier A."/>
            <person name="Qi S."/>
        </authorList>
    </citation>
    <scope>NUCLEOTIDE SEQUENCE [LARGE SCALE GENOMIC DNA]</scope>
    <source>
        <strain evidence="5 6">LMG 31461</strain>
    </source>
</reference>
<keyword evidence="3" id="KW-0812">Transmembrane</keyword>
<organism evidence="5 6">
    <name type="scientific">Paenibacillus plantarum</name>
    <dbReference type="NCBI Taxonomy" id="2654975"/>
    <lineage>
        <taxon>Bacteria</taxon>
        <taxon>Bacillati</taxon>
        <taxon>Bacillota</taxon>
        <taxon>Bacilli</taxon>
        <taxon>Bacillales</taxon>
        <taxon>Paenibacillaceae</taxon>
        <taxon>Paenibacillus</taxon>
    </lineage>
</organism>
<feature type="transmembrane region" description="Helical" evidence="3">
    <location>
        <begin position="130"/>
        <end position="148"/>
    </location>
</feature>